<feature type="compositionally biased region" description="Polar residues" evidence="1">
    <location>
        <begin position="163"/>
        <end position="175"/>
    </location>
</feature>
<evidence type="ECO:0000256" key="1">
    <source>
        <dbReference type="SAM" id="MobiDB-lite"/>
    </source>
</evidence>
<feature type="compositionally biased region" description="Basic and acidic residues" evidence="1">
    <location>
        <begin position="56"/>
        <end position="66"/>
    </location>
</feature>
<sequence length="224" mass="24645">MKIEGRVLVLMTAIAGVSLSGCVSSPTYGTDKTAGAQLFDDVSNMASFGQGKNKKERIDYKPRPDLVRPAPGDKGQLPAPQQSVVSANDPNWPESPEQRRKRLRDEITANRDDPNFVSPVVQDGPVASNIQAALPRGNSRREDYESRTPTFDPAKVAAYKAARQQQVQGSSTTRRYLSEPPLTYREPASTAAVGELGTDEAQKERERKKASGKSKGWRDYLPWN</sequence>
<dbReference type="Proteomes" id="UP000481876">
    <property type="component" value="Unassembled WGS sequence"/>
</dbReference>
<dbReference type="KEGG" id="oah:DR92_3470"/>
<proteinExistence type="predicted"/>
<reference evidence="4 5" key="1">
    <citation type="submission" date="2019-09" db="EMBL/GenBank/DDBJ databases">
        <title>Taxonomic organization of the family Brucellaceae based on a phylogenomic approach.</title>
        <authorList>
            <person name="Leclercq S."/>
            <person name="Cloeckaert A."/>
            <person name="Zygmunt M.S."/>
        </authorList>
    </citation>
    <scope>NUCLEOTIDE SEQUENCE [LARGE SCALE GENOMIC DNA]</scope>
    <source>
        <strain evidence="3 4">CCUG 34461</strain>
        <strain evidence="2 5">LMG 3313</strain>
    </source>
</reference>
<evidence type="ECO:0000313" key="3">
    <source>
        <dbReference type="EMBL" id="KAB2797585.1"/>
    </source>
</evidence>
<dbReference type="EMBL" id="WBWS01000008">
    <property type="protein sequence ID" value="KAB2770782.1"/>
    <property type="molecule type" value="Genomic_DNA"/>
</dbReference>
<dbReference type="Proteomes" id="UP000441102">
    <property type="component" value="Unassembled WGS sequence"/>
</dbReference>
<dbReference type="PROSITE" id="PS51257">
    <property type="entry name" value="PROKAR_LIPOPROTEIN"/>
    <property type="match status" value="1"/>
</dbReference>
<feature type="compositionally biased region" description="Basic and acidic residues" evidence="1">
    <location>
        <begin position="103"/>
        <end position="114"/>
    </location>
</feature>
<evidence type="ECO:0000313" key="5">
    <source>
        <dbReference type="Proteomes" id="UP000481876"/>
    </source>
</evidence>
<evidence type="ECO:0008006" key="6">
    <source>
        <dbReference type="Google" id="ProtNLM"/>
    </source>
</evidence>
<feature type="compositionally biased region" description="Polar residues" evidence="1">
    <location>
        <begin position="79"/>
        <end position="89"/>
    </location>
</feature>
<feature type="region of interest" description="Disordered" evidence="1">
    <location>
        <begin position="41"/>
        <end position="224"/>
    </location>
</feature>
<comment type="caution">
    <text evidence="3">The sequence shown here is derived from an EMBL/GenBank/DDBJ whole genome shotgun (WGS) entry which is preliminary data.</text>
</comment>
<gene>
    <name evidence="2" type="ORF">F9L04_09085</name>
    <name evidence="3" type="ORF">F9L06_14905</name>
</gene>
<evidence type="ECO:0000313" key="4">
    <source>
        <dbReference type="Proteomes" id="UP000441102"/>
    </source>
</evidence>
<dbReference type="OMA" id="GPDPKNK"/>
<protein>
    <recommendedName>
        <fullName evidence="6">Lipoprotein</fullName>
    </recommendedName>
</protein>
<feature type="compositionally biased region" description="Basic and acidic residues" evidence="1">
    <location>
        <begin position="200"/>
        <end position="209"/>
    </location>
</feature>
<dbReference type="GeneID" id="61315714"/>
<dbReference type="EMBL" id="WBWX01000004">
    <property type="protein sequence ID" value="KAB2797585.1"/>
    <property type="molecule type" value="Genomic_DNA"/>
</dbReference>
<accession>A0A011TMM6</accession>
<dbReference type="RefSeq" id="WP_011982750.1">
    <property type="nucleotide sequence ID" value="NZ_CP008819.1"/>
</dbReference>
<name>A0A011TMM6_BRUAN</name>
<evidence type="ECO:0000313" key="2">
    <source>
        <dbReference type="EMBL" id="KAB2770782.1"/>
    </source>
</evidence>
<organism evidence="3 4">
    <name type="scientific">Brucella anthropi</name>
    <name type="common">Ochrobactrum anthropi</name>
    <dbReference type="NCBI Taxonomy" id="529"/>
    <lineage>
        <taxon>Bacteria</taxon>
        <taxon>Pseudomonadati</taxon>
        <taxon>Pseudomonadota</taxon>
        <taxon>Alphaproteobacteria</taxon>
        <taxon>Hyphomicrobiales</taxon>
        <taxon>Brucellaceae</taxon>
        <taxon>Brucella/Ochrobactrum group</taxon>
        <taxon>Brucella</taxon>
    </lineage>
</organism>
<dbReference type="AlphaFoldDB" id="A0A011TMM6"/>